<proteinExistence type="inferred from homology"/>
<comment type="caution">
    <text evidence="9">The sequence shown here is derived from an EMBL/GenBank/DDBJ whole genome shotgun (WGS) entry which is preliminary data.</text>
</comment>
<gene>
    <name evidence="9" type="ORF">HMPREF1872_01491</name>
</gene>
<dbReference type="Gene3D" id="3.40.50.360">
    <property type="match status" value="1"/>
</dbReference>
<evidence type="ECO:0000256" key="3">
    <source>
        <dbReference type="ARBA" id="ARBA00022448"/>
    </source>
</evidence>
<name>A0A133Y6E3_9FIRM</name>
<comment type="function">
    <text evidence="7">Low-potential electron donor to a number of redox enzymes.</text>
</comment>
<reference evidence="10" key="1">
    <citation type="submission" date="2016-01" db="EMBL/GenBank/DDBJ databases">
        <authorList>
            <person name="Mitreva M."/>
            <person name="Pepin K.H."/>
            <person name="Mihindukulasuriya K.A."/>
            <person name="Fulton R."/>
            <person name="Fronick C."/>
            <person name="O'Laughlin M."/>
            <person name="Miner T."/>
            <person name="Herter B."/>
            <person name="Rosa B.A."/>
            <person name="Cordes M."/>
            <person name="Tomlinson C."/>
            <person name="Wollam A."/>
            <person name="Palsikar V.B."/>
            <person name="Mardis E.R."/>
            <person name="Wilson R.K."/>
        </authorList>
    </citation>
    <scope>NUCLEOTIDE SEQUENCE [LARGE SCALE GENOMIC DNA]</scope>
    <source>
        <strain evidence="10">KA00274</strain>
    </source>
</reference>
<dbReference type="InterPro" id="IPR001226">
    <property type="entry name" value="Flavodoxin_CS"/>
</dbReference>
<dbReference type="AlphaFoldDB" id="A0A133Y6E3"/>
<dbReference type="PANTHER" id="PTHR43717:SF1">
    <property type="entry name" value="ANAEROBIC NITRIC OXIDE REDUCTASE FLAVORUBREDOXIN"/>
    <property type="match status" value="1"/>
</dbReference>
<dbReference type="PROSITE" id="PS50902">
    <property type="entry name" value="FLAVODOXIN_LIKE"/>
    <property type="match status" value="1"/>
</dbReference>
<dbReference type="SUPFAM" id="SSF52218">
    <property type="entry name" value="Flavoproteins"/>
    <property type="match status" value="1"/>
</dbReference>
<dbReference type="GO" id="GO:0010181">
    <property type="term" value="F:FMN binding"/>
    <property type="evidence" value="ECO:0007669"/>
    <property type="project" value="UniProtKB-UniRule"/>
</dbReference>
<dbReference type="GO" id="GO:0016651">
    <property type="term" value="F:oxidoreductase activity, acting on NAD(P)H"/>
    <property type="evidence" value="ECO:0007669"/>
    <property type="project" value="UniProtKB-ARBA"/>
</dbReference>
<dbReference type="PROSITE" id="PS00201">
    <property type="entry name" value="FLAVODOXIN"/>
    <property type="match status" value="1"/>
</dbReference>
<keyword evidence="3 7" id="KW-0813">Transport</keyword>
<dbReference type="InterPro" id="IPR010087">
    <property type="entry name" value="Flav_short"/>
</dbReference>
<evidence type="ECO:0000259" key="8">
    <source>
        <dbReference type="PROSITE" id="PS50902"/>
    </source>
</evidence>
<keyword evidence="4 7" id="KW-0285">Flavoprotein</keyword>
<evidence type="ECO:0000256" key="1">
    <source>
        <dbReference type="ARBA" id="ARBA00001917"/>
    </source>
</evidence>
<evidence type="ECO:0000256" key="2">
    <source>
        <dbReference type="ARBA" id="ARBA00005267"/>
    </source>
</evidence>
<keyword evidence="10" id="KW-1185">Reference proteome</keyword>
<accession>A0A133Y6E3</accession>
<evidence type="ECO:0000313" key="9">
    <source>
        <dbReference type="EMBL" id="KXB38770.1"/>
    </source>
</evidence>
<dbReference type="EMBL" id="LSCV01000046">
    <property type="protein sequence ID" value="KXB38770.1"/>
    <property type="molecule type" value="Genomic_DNA"/>
</dbReference>
<evidence type="ECO:0000256" key="7">
    <source>
        <dbReference type="RuleBase" id="RU367037"/>
    </source>
</evidence>
<dbReference type="NCBIfam" id="TIGR01753">
    <property type="entry name" value="flav_short"/>
    <property type="match status" value="1"/>
</dbReference>
<dbReference type="STRING" id="1497955.HMPREF1872_01491"/>
<keyword evidence="6 7" id="KW-0249">Electron transport</keyword>
<dbReference type="PATRIC" id="fig|1497955.3.peg.1456"/>
<dbReference type="InterPro" id="IPR029039">
    <property type="entry name" value="Flavoprotein-like_sf"/>
</dbReference>
<organism evidence="9 10">
    <name type="scientific">Amygdalobacter nucleatus</name>
    <dbReference type="NCBI Taxonomy" id="3029274"/>
    <lineage>
        <taxon>Bacteria</taxon>
        <taxon>Bacillati</taxon>
        <taxon>Bacillota</taxon>
        <taxon>Clostridia</taxon>
        <taxon>Eubacteriales</taxon>
        <taxon>Oscillospiraceae</taxon>
        <taxon>Amygdalobacter</taxon>
    </lineage>
</organism>
<dbReference type="InterPro" id="IPR008254">
    <property type="entry name" value="Flavodoxin/NO_synth"/>
</dbReference>
<keyword evidence="5 7" id="KW-0288">FMN</keyword>
<comment type="similarity">
    <text evidence="2 7">Belongs to the flavodoxin family.</text>
</comment>
<dbReference type="Pfam" id="PF00258">
    <property type="entry name" value="Flavodoxin_1"/>
    <property type="match status" value="1"/>
</dbReference>
<evidence type="ECO:0000256" key="6">
    <source>
        <dbReference type="ARBA" id="ARBA00022982"/>
    </source>
</evidence>
<dbReference type="RefSeq" id="WP_066715223.1">
    <property type="nucleotide sequence ID" value="NZ_CP118869.1"/>
</dbReference>
<dbReference type="GO" id="GO:0009055">
    <property type="term" value="F:electron transfer activity"/>
    <property type="evidence" value="ECO:0007669"/>
    <property type="project" value="UniProtKB-UniRule"/>
</dbReference>
<dbReference type="OrthoDB" id="9790745at2"/>
<comment type="cofactor">
    <cofactor evidence="1 7">
        <name>FMN</name>
        <dbReference type="ChEBI" id="CHEBI:58210"/>
    </cofactor>
</comment>
<feature type="domain" description="Flavodoxin-like" evidence="8">
    <location>
        <begin position="4"/>
        <end position="145"/>
    </location>
</feature>
<dbReference type="Proteomes" id="UP000070080">
    <property type="component" value="Unassembled WGS sequence"/>
</dbReference>
<protein>
    <recommendedName>
        <fullName evidence="7">Flavodoxin</fullName>
    </recommendedName>
</protein>
<evidence type="ECO:0000256" key="4">
    <source>
        <dbReference type="ARBA" id="ARBA00022630"/>
    </source>
</evidence>
<dbReference type="PANTHER" id="PTHR43717">
    <property type="entry name" value="ANAEROBIC NITRIC OXIDE REDUCTASE FLAVORUBREDOXIN"/>
    <property type="match status" value="1"/>
</dbReference>
<evidence type="ECO:0000256" key="5">
    <source>
        <dbReference type="ARBA" id="ARBA00022643"/>
    </source>
</evidence>
<evidence type="ECO:0000313" key="10">
    <source>
        <dbReference type="Proteomes" id="UP000070080"/>
    </source>
</evidence>
<sequence length="145" mass="15867">MATIKIVYWTGTGNTETMAEAIAEGVKAGGMEPEVVNVSDTTASECADLPYIMLGCPAMGNEELEESEFAPFFEELLPSLAHKKVALFGSYSWAVGEWMDTWTQTCLDNDVDVFDGHGLIAFDDPEDEDLAKCRDLGKRFAEAVK</sequence>